<keyword evidence="2" id="KW-1185">Reference proteome</keyword>
<evidence type="ECO:0000313" key="1">
    <source>
        <dbReference type="EMBL" id="CAH1786806.1"/>
    </source>
</evidence>
<comment type="caution">
    <text evidence="1">The sequence shown here is derived from an EMBL/GenBank/DDBJ whole genome shotgun (WGS) entry which is preliminary data.</text>
</comment>
<name>A0A8J1TYL2_OWEFU</name>
<gene>
    <name evidence="1" type="ORF">OFUS_LOCUS12630</name>
</gene>
<proteinExistence type="predicted"/>
<evidence type="ECO:0000313" key="2">
    <source>
        <dbReference type="Proteomes" id="UP000749559"/>
    </source>
</evidence>
<protein>
    <submittedName>
        <fullName evidence="1">Uncharacterized protein</fullName>
    </submittedName>
</protein>
<reference evidence="1" key="1">
    <citation type="submission" date="2022-03" db="EMBL/GenBank/DDBJ databases">
        <authorList>
            <person name="Martin C."/>
        </authorList>
    </citation>
    <scope>NUCLEOTIDE SEQUENCE</scope>
</reference>
<dbReference type="EMBL" id="CAIIXF020000006">
    <property type="protein sequence ID" value="CAH1786806.1"/>
    <property type="molecule type" value="Genomic_DNA"/>
</dbReference>
<accession>A0A8J1TYL2</accession>
<dbReference type="SUPFAM" id="SSF57997">
    <property type="entry name" value="Tropomyosin"/>
    <property type="match status" value="1"/>
</dbReference>
<organism evidence="1 2">
    <name type="scientific">Owenia fusiformis</name>
    <name type="common">Polychaete worm</name>
    <dbReference type="NCBI Taxonomy" id="6347"/>
    <lineage>
        <taxon>Eukaryota</taxon>
        <taxon>Metazoa</taxon>
        <taxon>Spiralia</taxon>
        <taxon>Lophotrochozoa</taxon>
        <taxon>Annelida</taxon>
        <taxon>Polychaeta</taxon>
        <taxon>Sedentaria</taxon>
        <taxon>Canalipalpata</taxon>
        <taxon>Sabellida</taxon>
        <taxon>Oweniida</taxon>
        <taxon>Oweniidae</taxon>
        <taxon>Owenia</taxon>
    </lineage>
</organism>
<dbReference type="Proteomes" id="UP000749559">
    <property type="component" value="Unassembled WGS sequence"/>
</dbReference>
<sequence length="237" mass="26864">MLKTALLASLFADFIIVSTSNAMKIPDNVEEITEMIRTQKTRQFMAQRSSGKAKTDANNALTTFNLLEAEVTVANANFDRCHRRTTNMLAKATVEYEVAVRILERVERYYKTIAKKVAPLERRCARGSGLRSLFARKSRDCQIKYNSLSYGINFEGRRRKLAEAKVKSTEAKVKQFRKANAACDDDLSDLYTRFGTAKQESILMTAKAEQEAAKLEKIRSFLKELEAKLLELESKNG</sequence>
<dbReference type="AlphaFoldDB" id="A0A8J1TYL2"/>